<proteinExistence type="inferred from homology"/>
<protein>
    <recommendedName>
        <fullName evidence="2">palmitoyl-protein hydrolase</fullName>
        <ecNumber evidence="2">3.1.2.22</ecNumber>
    </recommendedName>
</protein>
<comment type="catalytic activity">
    <reaction evidence="10">
        <text>S-hexadecanoyl-L-cysteinyl-[protein] + H2O = L-cysteinyl-[protein] + hexadecanoate + H(+)</text>
        <dbReference type="Rhea" id="RHEA:19233"/>
        <dbReference type="Rhea" id="RHEA-COMP:10131"/>
        <dbReference type="Rhea" id="RHEA-COMP:11032"/>
        <dbReference type="ChEBI" id="CHEBI:7896"/>
        <dbReference type="ChEBI" id="CHEBI:15377"/>
        <dbReference type="ChEBI" id="CHEBI:15378"/>
        <dbReference type="ChEBI" id="CHEBI:29950"/>
        <dbReference type="ChEBI" id="CHEBI:74151"/>
        <dbReference type="EC" id="3.1.2.22"/>
    </reaction>
</comment>
<dbReference type="Proteomes" id="UP000276133">
    <property type="component" value="Unassembled WGS sequence"/>
</dbReference>
<gene>
    <name evidence="12" type="ORF">BpHYR1_053682</name>
</gene>
<evidence type="ECO:0000256" key="8">
    <source>
        <dbReference type="ARBA" id="ARBA00038397"/>
    </source>
</evidence>
<keyword evidence="5" id="KW-0472">Membrane</keyword>
<evidence type="ECO:0000256" key="10">
    <source>
        <dbReference type="ARBA" id="ARBA00047337"/>
    </source>
</evidence>
<dbReference type="SUPFAM" id="SSF53474">
    <property type="entry name" value="alpha/beta-Hydrolases"/>
    <property type="match status" value="1"/>
</dbReference>
<keyword evidence="4 12" id="KW-0378">Hydrolase</keyword>
<dbReference type="GO" id="GO:0008474">
    <property type="term" value="F:palmitoyl-(protein) hydrolase activity"/>
    <property type="evidence" value="ECO:0007669"/>
    <property type="project" value="UniProtKB-EC"/>
</dbReference>
<keyword evidence="3" id="KW-1003">Cell membrane</keyword>
<dbReference type="InterPro" id="IPR029058">
    <property type="entry name" value="AB_hydrolase_fold"/>
</dbReference>
<evidence type="ECO:0000256" key="4">
    <source>
        <dbReference type="ARBA" id="ARBA00022801"/>
    </source>
</evidence>
<feature type="domain" description="Serine aminopeptidase S33" evidence="11">
    <location>
        <begin position="165"/>
        <end position="272"/>
    </location>
</feature>
<dbReference type="OrthoDB" id="446723at2759"/>
<dbReference type="InterPro" id="IPR022742">
    <property type="entry name" value="Hydrolase_4"/>
</dbReference>
<dbReference type="GO" id="GO:0010008">
    <property type="term" value="C:endosome membrane"/>
    <property type="evidence" value="ECO:0007669"/>
    <property type="project" value="TreeGrafter"/>
</dbReference>
<dbReference type="Gene3D" id="3.40.50.1820">
    <property type="entry name" value="alpha/beta hydrolase"/>
    <property type="match status" value="1"/>
</dbReference>
<comment type="similarity">
    <text evidence="8">Belongs to the AB hydrolase superfamily. ABHD17 family.</text>
</comment>
<keyword evidence="13" id="KW-1185">Reference proteome</keyword>
<evidence type="ECO:0000256" key="2">
    <source>
        <dbReference type="ARBA" id="ARBA00012423"/>
    </source>
</evidence>
<evidence type="ECO:0000256" key="6">
    <source>
        <dbReference type="ARBA" id="ARBA00023139"/>
    </source>
</evidence>
<organism evidence="12 13">
    <name type="scientific">Brachionus plicatilis</name>
    <name type="common">Marine rotifer</name>
    <name type="synonym">Brachionus muelleri</name>
    <dbReference type="NCBI Taxonomy" id="10195"/>
    <lineage>
        <taxon>Eukaryota</taxon>
        <taxon>Metazoa</taxon>
        <taxon>Spiralia</taxon>
        <taxon>Gnathifera</taxon>
        <taxon>Rotifera</taxon>
        <taxon>Eurotatoria</taxon>
        <taxon>Monogononta</taxon>
        <taxon>Pseudotrocha</taxon>
        <taxon>Ploima</taxon>
        <taxon>Brachionidae</taxon>
        <taxon>Brachionus</taxon>
    </lineage>
</organism>
<evidence type="ECO:0000313" key="13">
    <source>
        <dbReference type="Proteomes" id="UP000276133"/>
    </source>
</evidence>
<sequence length="393" mass="43107">MNGLSAGELCCLFCCPPFPSQIVAKLAFLPPPPTYNLIINHDATLSHGEQASLNQAQPISNQAANPANLNLSGRNNRTASGLSNFMDLIRNSGRRLCSSLVCAKHNYAHQTGQVVAPPLTNAKIVMKEKAEWQYGPGELEKLEVFLTRTERGHQIACLFVRCSPSPKYTILFSHGNAVDIGQMSSFYFGLGSRLECNIFTYDYSGYGASSGTPNEKNLYADIRAAWNALRSRYGVSPSNIILYGQSIGTVPTVDLASKYDCAGVILHAPLMSGMRVAFNTKRTWCCDAFPSIDKVNKISSLVLVIHGTEDEVIDLSHGMAIHEKCPKAVDPLWVEGAGHNDIEIYAAYVERLKRFICEEIRMHQYSLMSAANAQQVATSLAQNIQTNQPVQND</sequence>
<dbReference type="GO" id="GO:0005886">
    <property type="term" value="C:plasma membrane"/>
    <property type="evidence" value="ECO:0007669"/>
    <property type="project" value="UniProtKB-SubCell"/>
</dbReference>
<dbReference type="STRING" id="10195.A0A3M7SGJ8"/>
<comment type="caution">
    <text evidence="12">The sequence shown here is derived from an EMBL/GenBank/DDBJ whole genome shotgun (WGS) entry which is preliminary data.</text>
</comment>
<name>A0A3M7SGJ8_BRAPC</name>
<evidence type="ECO:0000313" key="12">
    <source>
        <dbReference type="EMBL" id="RNA34866.1"/>
    </source>
</evidence>
<evidence type="ECO:0000256" key="5">
    <source>
        <dbReference type="ARBA" id="ARBA00023136"/>
    </source>
</evidence>
<accession>A0A3M7SGJ8</accession>
<dbReference type="EMBL" id="REGN01001403">
    <property type="protein sequence ID" value="RNA34866.1"/>
    <property type="molecule type" value="Genomic_DNA"/>
</dbReference>
<comment type="subcellular location">
    <subcellularLocation>
        <location evidence="1">Cell membrane</location>
    </subcellularLocation>
    <subcellularLocation>
        <location evidence="9">Endomembrane system</location>
        <topology evidence="9">Lipid-anchor</topology>
        <orientation evidence="9">Cytoplasmic side</orientation>
    </subcellularLocation>
</comment>
<dbReference type="FunFam" id="3.40.50.1820:FF:000008">
    <property type="entry name" value="Alpha/beta hydrolase domain-containing protein 17B"/>
    <property type="match status" value="1"/>
</dbReference>
<dbReference type="AlphaFoldDB" id="A0A3M7SGJ8"/>
<evidence type="ECO:0000256" key="1">
    <source>
        <dbReference type="ARBA" id="ARBA00004236"/>
    </source>
</evidence>
<dbReference type="EC" id="3.1.2.22" evidence="2"/>
<dbReference type="PANTHER" id="PTHR12277:SF81">
    <property type="entry name" value="PROTEIN ABHD13"/>
    <property type="match status" value="1"/>
</dbReference>
<keyword evidence="6" id="KW-0564">Palmitate</keyword>
<reference evidence="12 13" key="1">
    <citation type="journal article" date="2018" name="Sci. Rep.">
        <title>Genomic signatures of local adaptation to the degree of environmental predictability in rotifers.</title>
        <authorList>
            <person name="Franch-Gras L."/>
            <person name="Hahn C."/>
            <person name="Garcia-Roger E.M."/>
            <person name="Carmona M.J."/>
            <person name="Serra M."/>
            <person name="Gomez A."/>
        </authorList>
    </citation>
    <scope>NUCLEOTIDE SEQUENCE [LARGE SCALE GENOMIC DNA]</scope>
    <source>
        <strain evidence="12">HYR1</strain>
    </source>
</reference>
<keyword evidence="7" id="KW-0449">Lipoprotein</keyword>
<evidence type="ECO:0000256" key="7">
    <source>
        <dbReference type="ARBA" id="ARBA00023288"/>
    </source>
</evidence>
<dbReference type="PANTHER" id="PTHR12277">
    <property type="entry name" value="ALPHA/BETA HYDROLASE DOMAIN-CONTAINING PROTEIN"/>
    <property type="match status" value="1"/>
</dbReference>
<dbReference type="Pfam" id="PF12146">
    <property type="entry name" value="Hydrolase_4"/>
    <property type="match status" value="1"/>
</dbReference>
<evidence type="ECO:0000256" key="9">
    <source>
        <dbReference type="ARBA" id="ARBA00046278"/>
    </source>
</evidence>
<evidence type="ECO:0000256" key="3">
    <source>
        <dbReference type="ARBA" id="ARBA00022475"/>
    </source>
</evidence>
<evidence type="ECO:0000259" key="11">
    <source>
        <dbReference type="Pfam" id="PF12146"/>
    </source>
</evidence>